<feature type="region of interest" description="Disordered" evidence="1">
    <location>
        <begin position="1"/>
        <end position="38"/>
    </location>
</feature>
<feature type="compositionally biased region" description="Basic and acidic residues" evidence="1">
    <location>
        <begin position="1"/>
        <end position="10"/>
    </location>
</feature>
<proteinExistence type="predicted"/>
<dbReference type="EMBL" id="JUIV01000009">
    <property type="protein sequence ID" value="RYJ38372.1"/>
    <property type="molecule type" value="Genomic_DNA"/>
</dbReference>
<feature type="compositionally biased region" description="Low complexity" evidence="1">
    <location>
        <begin position="16"/>
        <end position="31"/>
    </location>
</feature>
<organism evidence="2 3">
    <name type="scientific">Flavobacterium anhuiense</name>
    <dbReference type="NCBI Taxonomy" id="459526"/>
    <lineage>
        <taxon>Bacteria</taxon>
        <taxon>Pseudomonadati</taxon>
        <taxon>Bacteroidota</taxon>
        <taxon>Flavobacteriia</taxon>
        <taxon>Flavobacteriales</taxon>
        <taxon>Flavobacteriaceae</taxon>
        <taxon>Flavobacterium</taxon>
    </lineage>
</organism>
<reference evidence="2 3" key="1">
    <citation type="submission" date="2014-12" db="EMBL/GenBank/DDBJ databases">
        <title>Genome sequence of Flavobacterium anhuiense RCM74.</title>
        <authorList>
            <person name="Kim J.F."/>
            <person name="Song J.Y."/>
            <person name="Kwak M.-J."/>
            <person name="Lee S.-W."/>
        </authorList>
    </citation>
    <scope>NUCLEOTIDE SEQUENCE [LARGE SCALE GENOMIC DNA]</scope>
    <source>
        <strain evidence="2 3">RCM74</strain>
    </source>
</reference>
<name>A0A444VXY3_9FLAO</name>
<dbReference type="RefSeq" id="WP_165352453.1">
    <property type="nucleotide sequence ID" value="NZ_JUIV01000009.1"/>
</dbReference>
<dbReference type="AlphaFoldDB" id="A0A444VXY3"/>
<evidence type="ECO:0000313" key="3">
    <source>
        <dbReference type="Proteomes" id="UP000290433"/>
    </source>
</evidence>
<gene>
    <name evidence="2" type="ORF">NU08_2695</name>
</gene>
<dbReference type="Proteomes" id="UP000290433">
    <property type="component" value="Unassembled WGS sequence"/>
</dbReference>
<protein>
    <submittedName>
        <fullName evidence="2">Uncharacterized protein</fullName>
    </submittedName>
</protein>
<evidence type="ECO:0000313" key="2">
    <source>
        <dbReference type="EMBL" id="RYJ38372.1"/>
    </source>
</evidence>
<evidence type="ECO:0000256" key="1">
    <source>
        <dbReference type="SAM" id="MobiDB-lite"/>
    </source>
</evidence>
<dbReference type="Pfam" id="PF19265">
    <property type="entry name" value="DUF5908"/>
    <property type="match status" value="1"/>
</dbReference>
<accession>A0A444VXY3</accession>
<sequence>MPIEIKELHIKINVNESPSSGAKPASSSSSSSEKDNVAECVEQVMKIIERKKER</sequence>
<dbReference type="InterPro" id="IPR045459">
    <property type="entry name" value="DUF5908"/>
</dbReference>
<comment type="caution">
    <text evidence="2">The sequence shown here is derived from an EMBL/GenBank/DDBJ whole genome shotgun (WGS) entry which is preliminary data.</text>
</comment>